<dbReference type="PANTHER" id="PTHR10954">
    <property type="entry name" value="RIBONUCLEASE H2 SUBUNIT A"/>
    <property type="match status" value="1"/>
</dbReference>
<dbReference type="RefSeq" id="WP_348771622.1">
    <property type="nucleotide sequence ID" value="NZ_CP060096.1"/>
</dbReference>
<dbReference type="InterPro" id="IPR001352">
    <property type="entry name" value="RNase_HII/HIII"/>
</dbReference>
<dbReference type="NCBIfam" id="NF000594">
    <property type="entry name" value="PRK00015.1-1"/>
    <property type="match status" value="1"/>
</dbReference>
<name>A0A975AXT6_9THEO</name>
<dbReference type="GO" id="GO:0030145">
    <property type="term" value="F:manganese ion binding"/>
    <property type="evidence" value="ECO:0007669"/>
    <property type="project" value="UniProtKB-UniRule"/>
</dbReference>
<evidence type="ECO:0000256" key="10">
    <source>
        <dbReference type="ARBA" id="ARBA00022723"/>
    </source>
</evidence>
<dbReference type="EC" id="3.1.26.4" evidence="6 14"/>
<comment type="function">
    <text evidence="3 14 16">Endonuclease that specifically degrades the RNA of RNA-DNA hybrids.</text>
</comment>
<dbReference type="GO" id="GO:0004523">
    <property type="term" value="F:RNA-DNA hybrid ribonuclease activity"/>
    <property type="evidence" value="ECO:0007669"/>
    <property type="project" value="UniProtKB-UniRule"/>
</dbReference>
<feature type="domain" description="RNase H type-2" evidence="17">
    <location>
        <begin position="59"/>
        <end position="242"/>
    </location>
</feature>
<dbReference type="KEGG" id="aaut:ACETAC_06810"/>
<evidence type="ECO:0000256" key="6">
    <source>
        <dbReference type="ARBA" id="ARBA00012180"/>
    </source>
</evidence>
<evidence type="ECO:0000313" key="18">
    <source>
        <dbReference type="EMBL" id="QSZ28386.1"/>
    </source>
</evidence>
<evidence type="ECO:0000256" key="2">
    <source>
        <dbReference type="ARBA" id="ARBA00001946"/>
    </source>
</evidence>
<evidence type="ECO:0000256" key="16">
    <source>
        <dbReference type="RuleBase" id="RU003515"/>
    </source>
</evidence>
<dbReference type="Pfam" id="PF01351">
    <property type="entry name" value="RNase_HII"/>
    <property type="match status" value="1"/>
</dbReference>
<dbReference type="HAMAP" id="MF_00052_B">
    <property type="entry name" value="RNase_HII_B"/>
    <property type="match status" value="1"/>
</dbReference>
<keyword evidence="12 14" id="KW-0378">Hydrolase</keyword>
<dbReference type="Gene3D" id="3.30.420.10">
    <property type="entry name" value="Ribonuclease H-like superfamily/Ribonuclease H"/>
    <property type="match status" value="1"/>
</dbReference>
<evidence type="ECO:0000259" key="17">
    <source>
        <dbReference type="PROSITE" id="PS51975"/>
    </source>
</evidence>
<sequence>MENKKINIKNLKEYIYKNGPCNLNNLNLIDNAKKWLNNEIIRINMLNIFENKMYDLNYNFIAGVDEVGRGPLVGPVVAACVVLPKYSFIPDIDDSKKLSEKKREILSDVIKKHAIAYGIGIVENDEIDRINILNATYKAMKIATSQININIDCLLVDAIKIPDVNIHQTSIIKGDSKSISIAAASIIAKVKRDKIMKEYHYKYPQYGFNKNKGYGTKVHIEALKKYGPCPLHRTTFLHKILK</sequence>
<dbReference type="PANTHER" id="PTHR10954:SF18">
    <property type="entry name" value="RIBONUCLEASE HII"/>
    <property type="match status" value="1"/>
</dbReference>
<evidence type="ECO:0000256" key="1">
    <source>
        <dbReference type="ARBA" id="ARBA00000077"/>
    </source>
</evidence>
<dbReference type="GO" id="GO:0043137">
    <property type="term" value="P:DNA replication, removal of RNA primer"/>
    <property type="evidence" value="ECO:0007669"/>
    <property type="project" value="TreeGrafter"/>
</dbReference>
<evidence type="ECO:0000256" key="12">
    <source>
        <dbReference type="ARBA" id="ARBA00022801"/>
    </source>
</evidence>
<dbReference type="InterPro" id="IPR024567">
    <property type="entry name" value="RNase_HII/HIII_dom"/>
</dbReference>
<evidence type="ECO:0000256" key="4">
    <source>
        <dbReference type="ARBA" id="ARBA00004496"/>
    </source>
</evidence>
<evidence type="ECO:0000256" key="3">
    <source>
        <dbReference type="ARBA" id="ARBA00004065"/>
    </source>
</evidence>
<dbReference type="InterPro" id="IPR022898">
    <property type="entry name" value="RNase_HII"/>
</dbReference>
<feature type="binding site" evidence="14 15">
    <location>
        <position position="66"/>
    </location>
    <ligand>
        <name>a divalent metal cation</name>
        <dbReference type="ChEBI" id="CHEBI:60240"/>
    </ligand>
</feature>
<reference evidence="18" key="1">
    <citation type="submission" date="2020-08" db="EMBL/GenBank/DDBJ databases">
        <title>Genomic insights into the carbon and energy metabolism of the first obligate autotrophic acetogenic bacterium Aceticella autotrophica gen. nov., sp. nov.</title>
        <authorList>
            <person name="Toshchakov S.V."/>
            <person name="Elcheninov A.G."/>
            <person name="Kublanov I.V."/>
            <person name="Frolov E.N."/>
            <person name="Lebedinsky A.V."/>
        </authorList>
    </citation>
    <scope>NUCLEOTIDE SEQUENCE</scope>
    <source>
        <strain evidence="18">3443-3Ac</strain>
    </source>
</reference>
<evidence type="ECO:0000256" key="8">
    <source>
        <dbReference type="ARBA" id="ARBA00022490"/>
    </source>
</evidence>
<dbReference type="PROSITE" id="PS51975">
    <property type="entry name" value="RNASE_H_2"/>
    <property type="match status" value="1"/>
</dbReference>
<evidence type="ECO:0000256" key="14">
    <source>
        <dbReference type="HAMAP-Rule" id="MF_00052"/>
    </source>
</evidence>
<comment type="similarity">
    <text evidence="5 14 16">Belongs to the RNase HII family.</text>
</comment>
<proteinExistence type="inferred from homology"/>
<dbReference type="CDD" id="cd07182">
    <property type="entry name" value="RNase_HII_bacteria_HII_like"/>
    <property type="match status" value="1"/>
</dbReference>
<dbReference type="Proteomes" id="UP000671913">
    <property type="component" value="Chromosome"/>
</dbReference>
<evidence type="ECO:0000256" key="7">
    <source>
        <dbReference type="ARBA" id="ARBA00019179"/>
    </source>
</evidence>
<dbReference type="GO" id="GO:0005737">
    <property type="term" value="C:cytoplasm"/>
    <property type="evidence" value="ECO:0007669"/>
    <property type="project" value="UniProtKB-SubCell"/>
</dbReference>
<comment type="cofactor">
    <cofactor evidence="2">
        <name>Mg(2+)</name>
        <dbReference type="ChEBI" id="CHEBI:18420"/>
    </cofactor>
</comment>
<comment type="cofactor">
    <cofactor evidence="14 15">
        <name>Mn(2+)</name>
        <dbReference type="ChEBI" id="CHEBI:29035"/>
    </cofactor>
    <cofactor evidence="14 15">
        <name>Mg(2+)</name>
        <dbReference type="ChEBI" id="CHEBI:18420"/>
    </cofactor>
    <text evidence="14 15">Manganese or magnesium. Binds 1 divalent metal ion per monomer in the absence of substrate. May bind a second metal ion after substrate binding.</text>
</comment>
<keyword evidence="13 14" id="KW-0464">Manganese</keyword>
<evidence type="ECO:0000256" key="15">
    <source>
        <dbReference type="PROSITE-ProRule" id="PRU01319"/>
    </source>
</evidence>
<dbReference type="InterPro" id="IPR036397">
    <property type="entry name" value="RNaseH_sf"/>
</dbReference>
<dbReference type="SUPFAM" id="SSF53098">
    <property type="entry name" value="Ribonuclease H-like"/>
    <property type="match status" value="1"/>
</dbReference>
<accession>A0A975AXT6</accession>
<dbReference type="GO" id="GO:0032299">
    <property type="term" value="C:ribonuclease H2 complex"/>
    <property type="evidence" value="ECO:0007669"/>
    <property type="project" value="TreeGrafter"/>
</dbReference>
<dbReference type="EMBL" id="CP060096">
    <property type="protein sequence ID" value="QSZ28386.1"/>
    <property type="molecule type" value="Genomic_DNA"/>
</dbReference>
<dbReference type="InterPro" id="IPR012337">
    <property type="entry name" value="RNaseH-like_sf"/>
</dbReference>
<evidence type="ECO:0000256" key="9">
    <source>
        <dbReference type="ARBA" id="ARBA00022722"/>
    </source>
</evidence>
<evidence type="ECO:0000256" key="11">
    <source>
        <dbReference type="ARBA" id="ARBA00022759"/>
    </source>
</evidence>
<feature type="binding site" evidence="14 15">
    <location>
        <position position="157"/>
    </location>
    <ligand>
        <name>a divalent metal cation</name>
        <dbReference type="ChEBI" id="CHEBI:60240"/>
    </ligand>
</feature>
<keyword evidence="19" id="KW-1185">Reference proteome</keyword>
<dbReference type="NCBIfam" id="NF000595">
    <property type="entry name" value="PRK00015.1-3"/>
    <property type="match status" value="1"/>
</dbReference>
<keyword evidence="10 14" id="KW-0479">Metal-binding</keyword>
<dbReference type="GO" id="GO:0003723">
    <property type="term" value="F:RNA binding"/>
    <property type="evidence" value="ECO:0007669"/>
    <property type="project" value="UniProtKB-UniRule"/>
</dbReference>
<comment type="catalytic activity">
    <reaction evidence="1 14 15 16">
        <text>Endonucleolytic cleavage to 5'-phosphomonoester.</text>
        <dbReference type="EC" id="3.1.26.4"/>
    </reaction>
</comment>
<dbReference type="GO" id="GO:0006298">
    <property type="term" value="P:mismatch repair"/>
    <property type="evidence" value="ECO:0007669"/>
    <property type="project" value="TreeGrafter"/>
</dbReference>
<dbReference type="FunFam" id="3.30.420.10:FF:000006">
    <property type="entry name" value="Ribonuclease HII"/>
    <property type="match status" value="1"/>
</dbReference>
<protein>
    <recommendedName>
        <fullName evidence="7 14">Ribonuclease HII</fullName>
        <shortName evidence="14">RNase HII</shortName>
        <ecNumber evidence="6 14">3.1.26.4</ecNumber>
    </recommendedName>
</protein>
<keyword evidence="11 14" id="KW-0255">Endonuclease</keyword>
<evidence type="ECO:0000256" key="5">
    <source>
        <dbReference type="ARBA" id="ARBA00007383"/>
    </source>
</evidence>
<evidence type="ECO:0000313" key="19">
    <source>
        <dbReference type="Proteomes" id="UP000671913"/>
    </source>
</evidence>
<feature type="binding site" evidence="14 15">
    <location>
        <position position="65"/>
    </location>
    <ligand>
        <name>a divalent metal cation</name>
        <dbReference type="ChEBI" id="CHEBI:60240"/>
    </ligand>
</feature>
<comment type="subcellular location">
    <subcellularLocation>
        <location evidence="4 14">Cytoplasm</location>
    </subcellularLocation>
</comment>
<evidence type="ECO:0000256" key="13">
    <source>
        <dbReference type="ARBA" id="ARBA00023211"/>
    </source>
</evidence>
<gene>
    <name evidence="14" type="primary">rnhB</name>
    <name evidence="18" type="ORF">ACETAC_06810</name>
</gene>
<keyword evidence="8 14" id="KW-0963">Cytoplasm</keyword>
<keyword evidence="9 14" id="KW-0540">Nuclease</keyword>
<organism evidence="18 19">
    <name type="scientific">Aceticella autotrophica</name>
    <dbReference type="NCBI Taxonomy" id="2755338"/>
    <lineage>
        <taxon>Bacteria</taxon>
        <taxon>Bacillati</taxon>
        <taxon>Bacillota</taxon>
        <taxon>Clostridia</taxon>
        <taxon>Thermoanaerobacterales</taxon>
        <taxon>Thermoanaerobacteraceae</taxon>
        <taxon>Aceticella</taxon>
    </lineage>
</organism>
<dbReference type="AlphaFoldDB" id="A0A975AXT6"/>